<dbReference type="SUPFAM" id="SSF51735">
    <property type="entry name" value="NAD(P)-binding Rossmann-fold domains"/>
    <property type="match status" value="1"/>
</dbReference>
<organism evidence="5 6">
    <name type="scientific">Dichomitus squalens</name>
    <dbReference type="NCBI Taxonomy" id="114155"/>
    <lineage>
        <taxon>Eukaryota</taxon>
        <taxon>Fungi</taxon>
        <taxon>Dikarya</taxon>
        <taxon>Basidiomycota</taxon>
        <taxon>Agaricomycotina</taxon>
        <taxon>Agaricomycetes</taxon>
        <taxon>Polyporales</taxon>
        <taxon>Polyporaceae</taxon>
        <taxon>Dichomitus</taxon>
    </lineage>
</organism>
<dbReference type="PANTHER" id="PTHR43544">
    <property type="entry name" value="SHORT-CHAIN DEHYDROGENASE/REDUCTASE"/>
    <property type="match status" value="1"/>
</dbReference>
<dbReference type="Gene3D" id="3.40.50.720">
    <property type="entry name" value="NAD(P)-binding Rossmann-like Domain"/>
    <property type="match status" value="1"/>
</dbReference>
<comment type="similarity">
    <text evidence="1 4">Belongs to the short-chain dehydrogenases/reductases (SDR) family.</text>
</comment>
<keyword evidence="3" id="KW-0560">Oxidoreductase</keyword>
<dbReference type="Pfam" id="PF00106">
    <property type="entry name" value="adh_short"/>
    <property type="match status" value="1"/>
</dbReference>
<dbReference type="CDD" id="cd05325">
    <property type="entry name" value="carb_red_sniffer_like_SDR_c"/>
    <property type="match status" value="1"/>
</dbReference>
<dbReference type="GO" id="GO:0005737">
    <property type="term" value="C:cytoplasm"/>
    <property type="evidence" value="ECO:0007669"/>
    <property type="project" value="TreeGrafter"/>
</dbReference>
<dbReference type="GO" id="GO:0016491">
    <property type="term" value="F:oxidoreductase activity"/>
    <property type="evidence" value="ECO:0007669"/>
    <property type="project" value="UniProtKB-KW"/>
</dbReference>
<dbReference type="Proteomes" id="UP000292082">
    <property type="component" value="Unassembled WGS sequence"/>
</dbReference>
<evidence type="ECO:0000313" key="6">
    <source>
        <dbReference type="Proteomes" id="UP000292082"/>
    </source>
</evidence>
<dbReference type="InterPro" id="IPR002347">
    <property type="entry name" value="SDR_fam"/>
</dbReference>
<evidence type="ECO:0000256" key="3">
    <source>
        <dbReference type="ARBA" id="ARBA00023002"/>
    </source>
</evidence>
<evidence type="ECO:0000256" key="1">
    <source>
        <dbReference type="ARBA" id="ARBA00006484"/>
    </source>
</evidence>
<evidence type="ECO:0000256" key="2">
    <source>
        <dbReference type="ARBA" id="ARBA00022857"/>
    </source>
</evidence>
<evidence type="ECO:0000313" key="5">
    <source>
        <dbReference type="EMBL" id="TBU60869.1"/>
    </source>
</evidence>
<proteinExistence type="inferred from homology"/>
<dbReference type="AlphaFoldDB" id="A0A4Q9Q1C1"/>
<protein>
    <submittedName>
        <fullName evidence="5">NAD(P)-binding protein</fullName>
    </submittedName>
</protein>
<dbReference type="PRINTS" id="PR00080">
    <property type="entry name" value="SDRFAMILY"/>
</dbReference>
<sequence length="253" mass="27089">MPSICNAFTVQVYTPNMSPSEQYTWFITGTSRGIGLELTKQLLQSPHTVVVAACRNPGKADSLQSLTTSAGGRLYIVRLDVTDTQTIKDAAQETAKIVGEKGIDYLINNAGIGIGDTAFTMDIDDLTKTLQTNLVGPAYTSQAFISLVEKSKKKTIVNISSTLGSIGRDFGPQYASYAVTKASLNMLTYKQAKERPDLTVLSICPGHLQTDMGGENAALPVSVGVAGVLKVVTSLTPKDSGSFMNFRGERVPW</sequence>
<dbReference type="PRINTS" id="PR00081">
    <property type="entry name" value="GDHRDH"/>
</dbReference>
<dbReference type="EMBL" id="ML145102">
    <property type="protein sequence ID" value="TBU60869.1"/>
    <property type="molecule type" value="Genomic_DNA"/>
</dbReference>
<reference evidence="5 6" key="1">
    <citation type="submission" date="2019-01" db="EMBL/GenBank/DDBJ databases">
        <title>Draft genome sequences of three monokaryotic isolates of the white-rot basidiomycete fungus Dichomitus squalens.</title>
        <authorList>
            <consortium name="DOE Joint Genome Institute"/>
            <person name="Lopez S.C."/>
            <person name="Andreopoulos B."/>
            <person name="Pangilinan J."/>
            <person name="Lipzen A."/>
            <person name="Riley R."/>
            <person name="Ahrendt S."/>
            <person name="Ng V."/>
            <person name="Barry K."/>
            <person name="Daum C."/>
            <person name="Grigoriev I.V."/>
            <person name="Hilden K.S."/>
            <person name="Makela M.R."/>
            <person name="de Vries R.P."/>
        </authorList>
    </citation>
    <scope>NUCLEOTIDE SEQUENCE [LARGE SCALE GENOMIC DNA]</scope>
    <source>
        <strain evidence="5 6">CBS 464.89</strain>
    </source>
</reference>
<evidence type="ECO:0000256" key="4">
    <source>
        <dbReference type="RuleBase" id="RU000363"/>
    </source>
</evidence>
<keyword evidence="2" id="KW-0521">NADP</keyword>
<dbReference type="InterPro" id="IPR051468">
    <property type="entry name" value="Fungal_SecMetab_SDRs"/>
</dbReference>
<name>A0A4Q9Q1C1_9APHY</name>
<dbReference type="InterPro" id="IPR036291">
    <property type="entry name" value="NAD(P)-bd_dom_sf"/>
</dbReference>
<keyword evidence="6" id="KW-1185">Reference proteome</keyword>
<gene>
    <name evidence="5" type="ORF">BD310DRAFT_922247</name>
</gene>
<accession>A0A4Q9Q1C1</accession>
<dbReference type="PANTHER" id="PTHR43544:SF7">
    <property type="entry name" value="NADB-LER2"/>
    <property type="match status" value="1"/>
</dbReference>